<dbReference type="PANTHER" id="PTHR34826">
    <property type="entry name" value="UPF0590 PROTEIN C409.17C"/>
    <property type="match status" value="1"/>
</dbReference>
<dbReference type="EMBL" id="JADAQX010000338">
    <property type="protein sequence ID" value="KAF8820636.1"/>
    <property type="molecule type" value="Genomic_DNA"/>
</dbReference>
<feature type="domain" description="Domain of unknown function at the cortex 1" evidence="2">
    <location>
        <begin position="118"/>
        <end position="334"/>
    </location>
</feature>
<feature type="region of interest" description="Disordered" evidence="1">
    <location>
        <begin position="392"/>
        <end position="422"/>
    </location>
</feature>
<evidence type="ECO:0000313" key="4">
    <source>
        <dbReference type="Proteomes" id="UP000823046"/>
    </source>
</evidence>
<organism evidence="3 4">
    <name type="scientific">Cardiosporidium cionae</name>
    <dbReference type="NCBI Taxonomy" id="476202"/>
    <lineage>
        <taxon>Eukaryota</taxon>
        <taxon>Sar</taxon>
        <taxon>Alveolata</taxon>
        <taxon>Apicomplexa</taxon>
        <taxon>Aconoidasida</taxon>
        <taxon>Nephromycida</taxon>
        <taxon>Cardiosporidium</taxon>
    </lineage>
</organism>
<keyword evidence="4" id="KW-1185">Reference proteome</keyword>
<feature type="region of interest" description="Disordered" evidence="1">
    <location>
        <begin position="453"/>
        <end position="479"/>
    </location>
</feature>
<accession>A0ABQ7J9K0</accession>
<feature type="compositionally biased region" description="Basic and acidic residues" evidence="1">
    <location>
        <begin position="463"/>
        <end position="479"/>
    </location>
</feature>
<feature type="region of interest" description="Disordered" evidence="1">
    <location>
        <begin position="1"/>
        <end position="30"/>
    </location>
</feature>
<comment type="caution">
    <text evidence="3">The sequence shown here is derived from an EMBL/GenBank/DDBJ whole genome shotgun (WGS) entry which is preliminary data.</text>
</comment>
<gene>
    <name evidence="3" type="ORF">IE077_002980</name>
</gene>
<evidence type="ECO:0000256" key="1">
    <source>
        <dbReference type="SAM" id="MobiDB-lite"/>
    </source>
</evidence>
<sequence length="508" mass="57763">MEIPPQEDSVSECNGEEDAHNQVDASQTSALSTSTSKAFAPVFTSPLPPINEWPYNPMYIRMIEEDWILTKLKKQQQSHSLDTPERDLPSHEENLLRNYSVNYPTGPLIVKGNTSEENDEEVYSNPFETPYFKGKILIRIGNLGETTDVSYFTGRRRHVQACIQGLFKESFSFSEVLTGQVFEEPLNNLPPSWLVKMGFAVIRRLSPNLRDDISGDSPYVLAPMIATAQSIHIAKKSPDGSVEDLPSIIASDIPEDLSLLGDPFSKGNYSRNERKIFFSDLKNLAAYRYSLDHVYTFDFYQHFFDPGTYKLDFGITHLDISPYMNNQPVEIMALIQDTLFTLDSSESKESQNWKETGNDVSGVDALSTTSRCDTAVDIQPDYVEDIQIKSSKDKEELVTPSSQQLTDISSDDDISRKSHRSHAKVIAPPIASHNASWSDFSWLRSPWRMGTNETEATTQNESLSREDATNTLNKSDDESRAYRCNIRKHPRYLWRIQMWHKKLIKEDA</sequence>
<evidence type="ECO:0000259" key="2">
    <source>
        <dbReference type="Pfam" id="PF08588"/>
    </source>
</evidence>
<evidence type="ECO:0000313" key="3">
    <source>
        <dbReference type="EMBL" id="KAF8820636.1"/>
    </source>
</evidence>
<dbReference type="InterPro" id="IPR013897">
    <property type="entry name" value="Duc1"/>
</dbReference>
<dbReference type="Proteomes" id="UP000823046">
    <property type="component" value="Unassembled WGS sequence"/>
</dbReference>
<dbReference type="Pfam" id="PF08588">
    <property type="entry name" value="Duc1"/>
    <property type="match status" value="1"/>
</dbReference>
<name>A0ABQ7J9K0_9APIC</name>
<dbReference type="PANTHER" id="PTHR34826:SF2">
    <property type="entry name" value="UPF0590 PROTEIN C409.17C"/>
    <property type="match status" value="1"/>
</dbReference>
<proteinExistence type="predicted"/>
<feature type="compositionally biased region" description="Polar residues" evidence="1">
    <location>
        <begin position="453"/>
        <end position="462"/>
    </location>
</feature>
<reference evidence="3 4" key="1">
    <citation type="journal article" date="2020" name="bioRxiv">
        <title>Metabolic contributions of an alphaproteobacterial endosymbiont in the apicomplexan Cardiosporidium cionae.</title>
        <authorList>
            <person name="Hunter E.S."/>
            <person name="Paight C.J."/>
            <person name="Lane C.E."/>
        </authorList>
    </citation>
    <scope>NUCLEOTIDE SEQUENCE [LARGE SCALE GENOMIC DNA]</scope>
    <source>
        <strain evidence="3">ESH_2018</strain>
    </source>
</reference>
<protein>
    <recommendedName>
        <fullName evidence="2">Domain of unknown function at the cortex 1 domain-containing protein</fullName>
    </recommendedName>
</protein>